<sequence length="87" mass="9580">NGLAESKNGQILAAAGAPLLGASVPKQLWMDVVTCAVYLLNRLPSRILDIQTPMQVLNHHIYASSMLTLSPKVFDCVVYVHLHQNQR</sequence>
<dbReference type="InterPro" id="IPR012337">
    <property type="entry name" value="RNaseH-like_sf"/>
</dbReference>
<organism evidence="1 2">
    <name type="scientific">Prunus dulcis</name>
    <name type="common">Almond</name>
    <name type="synonym">Amygdalus dulcis</name>
    <dbReference type="NCBI Taxonomy" id="3755"/>
    <lineage>
        <taxon>Eukaryota</taxon>
        <taxon>Viridiplantae</taxon>
        <taxon>Streptophyta</taxon>
        <taxon>Embryophyta</taxon>
        <taxon>Tracheophyta</taxon>
        <taxon>Spermatophyta</taxon>
        <taxon>Magnoliopsida</taxon>
        <taxon>eudicotyledons</taxon>
        <taxon>Gunneridae</taxon>
        <taxon>Pentapetalae</taxon>
        <taxon>rosids</taxon>
        <taxon>fabids</taxon>
        <taxon>Rosales</taxon>
        <taxon>Rosaceae</taxon>
        <taxon>Amygdaloideae</taxon>
        <taxon>Amygdaleae</taxon>
        <taxon>Prunus</taxon>
    </lineage>
</organism>
<evidence type="ECO:0000313" key="2">
    <source>
        <dbReference type="Proteomes" id="UP000327085"/>
    </source>
</evidence>
<dbReference type="EMBL" id="CABIKO010000355">
    <property type="protein sequence ID" value="VVA34846.1"/>
    <property type="molecule type" value="Genomic_DNA"/>
</dbReference>
<dbReference type="Proteomes" id="UP000327085">
    <property type="component" value="Chromosome 6"/>
</dbReference>
<proteinExistence type="predicted"/>
<accession>A0A5E4G548</accession>
<feature type="non-terminal residue" evidence="1">
    <location>
        <position position="87"/>
    </location>
</feature>
<reference evidence="2" key="1">
    <citation type="journal article" date="2020" name="Plant J.">
        <title>Transposons played a major role in the diversification between the closely related almond and peach genomes: results from the almond genome sequence.</title>
        <authorList>
            <person name="Alioto T."/>
            <person name="Alexiou K.G."/>
            <person name="Bardil A."/>
            <person name="Barteri F."/>
            <person name="Castanera R."/>
            <person name="Cruz F."/>
            <person name="Dhingra A."/>
            <person name="Duval H."/>
            <person name="Fernandez I Marti A."/>
            <person name="Frias L."/>
            <person name="Galan B."/>
            <person name="Garcia J.L."/>
            <person name="Howad W."/>
            <person name="Gomez-Garrido J."/>
            <person name="Gut M."/>
            <person name="Julca I."/>
            <person name="Morata J."/>
            <person name="Puigdomenech P."/>
            <person name="Ribeca P."/>
            <person name="Rubio Cabetas M.J."/>
            <person name="Vlasova A."/>
            <person name="Wirthensohn M."/>
            <person name="Garcia-Mas J."/>
            <person name="Gabaldon T."/>
            <person name="Casacuberta J.M."/>
            <person name="Arus P."/>
        </authorList>
    </citation>
    <scope>NUCLEOTIDE SEQUENCE [LARGE SCALE GENOMIC DNA]</scope>
    <source>
        <strain evidence="2">cv. Texas</strain>
    </source>
</reference>
<dbReference type="OMA" id="MAYAYIP"/>
<dbReference type="AlphaFoldDB" id="A0A5E4G548"/>
<dbReference type="SUPFAM" id="SSF53098">
    <property type="entry name" value="Ribonuclease H-like"/>
    <property type="match status" value="1"/>
</dbReference>
<dbReference type="Gramene" id="VVA34846">
    <property type="protein sequence ID" value="VVA34846"/>
    <property type="gene ID" value="Prudul26B014888"/>
</dbReference>
<name>A0A5E4G548_PRUDU</name>
<evidence type="ECO:0000313" key="1">
    <source>
        <dbReference type="EMBL" id="VVA34846.1"/>
    </source>
</evidence>
<protein>
    <submittedName>
        <fullName evidence="1">PREDICTED: Retrovirus-related Pol poly from</fullName>
    </submittedName>
</protein>
<gene>
    <name evidence="1" type="ORF">ALMOND_2B014888</name>
</gene>
<feature type="non-terminal residue" evidence="1">
    <location>
        <position position="1"/>
    </location>
</feature>
<dbReference type="InParanoid" id="A0A5E4G548"/>